<reference evidence="2" key="1">
    <citation type="submission" date="2021-01" db="EMBL/GenBank/DDBJ databases">
        <authorList>
            <person name="Corre E."/>
            <person name="Pelletier E."/>
            <person name="Niang G."/>
            <person name="Scheremetjew M."/>
            <person name="Finn R."/>
            <person name="Kale V."/>
            <person name="Holt S."/>
            <person name="Cochrane G."/>
            <person name="Meng A."/>
            <person name="Brown T."/>
            <person name="Cohen L."/>
        </authorList>
    </citation>
    <scope>NUCLEOTIDE SEQUENCE</scope>
    <source>
        <strain evidence="2">CCMP2058</strain>
    </source>
</reference>
<protein>
    <recommendedName>
        <fullName evidence="3">Serine aminopeptidase S33 domain-containing protein</fullName>
    </recommendedName>
</protein>
<evidence type="ECO:0000313" key="2">
    <source>
        <dbReference type="EMBL" id="CAD8450835.1"/>
    </source>
</evidence>
<evidence type="ECO:0000256" key="1">
    <source>
        <dbReference type="SAM" id="MobiDB-lite"/>
    </source>
</evidence>
<feature type="region of interest" description="Disordered" evidence="1">
    <location>
        <begin position="351"/>
        <end position="410"/>
    </location>
</feature>
<gene>
    <name evidence="2" type="ORF">LAMO00422_LOCUS10673</name>
</gene>
<sequence>MLLNYGISGIFIRPPRASYSNRSLGPRIQKLSLWNGEILHIERLDFHIRNRRKYAIECTLYIPLTEGKQGKKGCILYCHGASGGRLDGLTDAWEICMQHQLSLCTFDFSGCGLSQGETVTLGFFEEDDVRCVVKHLVNFYKYEEIVLWGRSMGAVACVRLMSHGLDIPPPPFHNVSDYSHWTNEGLLELLEDFGGHLEPFYPMSRARESIDMEVKMEPEVRRALIEEIKRLDPGRLEDPKEKQGYMAAVTSMILDSPYANLWNVSRHIIEHYKSMLPRFILRTVANTGLPMVRKSILNKIPEFDILEMDVIPYARKCKIPVVIFHGKQDSLIPWIESHRLYSAYGTLELKSEQSEPSSGHSEPRSEPSKPKTEPSEPLNSEPSSEHKGQEPRPLARRGSKYKLSNAEITSQKSHKMKVACKKIVLPEEKRPEPNLDSDITCSAGGVYRRLIMVEGDHNSLRSERYYNTVSEFLHRFLDNGLRESEDPIRVVPMELENHEINFFYGVGIISEFTEQKLVIRKSRRRLSKQEALQEGTVENSTVRDSVDPESLYSESRLNTSEAKLSSQKSEGSPTDMERQKDAGVSISEKTPVPNESSISIRASEKENSKPNKSSGSFLDQKEASGIKVRERRAGSGSGVLCSVKTVSISWRIVLGLHPRKGVLVLRPYSAGALYAIRYQELLSCQVNDNVQLEFVFLDKYKVQRRIRFYTNSASHLKEYIDKSMRRLVRNHEMSTHQITQKIAENLPYACETLVNKHLLQGRGLTTTRVRTIAESILDVISSILRERESSMKLSAKLEKLVIQAVEKAVYDRTGWKAQITKRPSWNGHATKSTKAKNLNGSGPGKRLADQCLTM</sequence>
<dbReference type="EMBL" id="HBEM01015477">
    <property type="protein sequence ID" value="CAD8450835.1"/>
    <property type="molecule type" value="Transcribed_RNA"/>
</dbReference>
<evidence type="ECO:0008006" key="3">
    <source>
        <dbReference type="Google" id="ProtNLM"/>
    </source>
</evidence>
<dbReference type="InterPro" id="IPR052920">
    <property type="entry name" value="DNA-binding_regulatory"/>
</dbReference>
<dbReference type="Gene3D" id="3.40.50.1820">
    <property type="entry name" value="alpha/beta hydrolase"/>
    <property type="match status" value="2"/>
</dbReference>
<dbReference type="AlphaFoldDB" id="A0A7S0H244"/>
<feature type="region of interest" description="Disordered" evidence="1">
    <location>
        <begin position="825"/>
        <end position="854"/>
    </location>
</feature>
<feature type="compositionally biased region" description="Polar residues" evidence="1">
    <location>
        <begin position="825"/>
        <end position="840"/>
    </location>
</feature>
<dbReference type="PANTHER" id="PTHR43358:SF4">
    <property type="entry name" value="ALPHA_BETA HYDROLASE FOLD-1 DOMAIN-CONTAINING PROTEIN"/>
    <property type="match status" value="1"/>
</dbReference>
<feature type="compositionally biased region" description="Polar residues" evidence="1">
    <location>
        <begin position="552"/>
        <end position="572"/>
    </location>
</feature>
<dbReference type="SUPFAM" id="SSF53474">
    <property type="entry name" value="alpha/beta-Hydrolases"/>
    <property type="match status" value="1"/>
</dbReference>
<dbReference type="PANTHER" id="PTHR43358">
    <property type="entry name" value="ALPHA/BETA-HYDROLASE"/>
    <property type="match status" value="1"/>
</dbReference>
<feature type="compositionally biased region" description="Basic and acidic residues" evidence="1">
    <location>
        <begin position="361"/>
        <end position="374"/>
    </location>
</feature>
<proteinExistence type="predicted"/>
<accession>A0A7S0H244</accession>
<feature type="region of interest" description="Disordered" evidence="1">
    <location>
        <begin position="524"/>
        <end position="623"/>
    </location>
</feature>
<organism evidence="2">
    <name type="scientific">Amorphochlora amoebiformis</name>
    <dbReference type="NCBI Taxonomy" id="1561963"/>
    <lineage>
        <taxon>Eukaryota</taxon>
        <taxon>Sar</taxon>
        <taxon>Rhizaria</taxon>
        <taxon>Cercozoa</taxon>
        <taxon>Chlorarachniophyceae</taxon>
        <taxon>Amorphochlora</taxon>
    </lineage>
</organism>
<dbReference type="InterPro" id="IPR029058">
    <property type="entry name" value="AB_hydrolase_fold"/>
</dbReference>
<name>A0A7S0H244_9EUKA</name>